<reference evidence="1 2" key="1">
    <citation type="submission" date="2021-07" db="EMBL/GenBank/DDBJ databases">
        <authorList>
            <person name="Palmer J.M."/>
        </authorList>
    </citation>
    <scope>NUCLEOTIDE SEQUENCE [LARGE SCALE GENOMIC DNA]</scope>
    <source>
        <strain evidence="1 2">AT_MEX2019</strain>
        <tissue evidence="1">Muscle</tissue>
    </source>
</reference>
<evidence type="ECO:0000313" key="2">
    <source>
        <dbReference type="Proteomes" id="UP001345963"/>
    </source>
</evidence>
<dbReference type="Proteomes" id="UP001345963">
    <property type="component" value="Unassembled WGS sequence"/>
</dbReference>
<evidence type="ECO:0000313" key="1">
    <source>
        <dbReference type="EMBL" id="MED6250675.1"/>
    </source>
</evidence>
<comment type="caution">
    <text evidence="1">The sequence shown here is derived from an EMBL/GenBank/DDBJ whole genome shotgun (WGS) entry which is preliminary data.</text>
</comment>
<name>A0ABU7BMA6_9TELE</name>
<organism evidence="1 2">
    <name type="scientific">Ataeniobius toweri</name>
    <dbReference type="NCBI Taxonomy" id="208326"/>
    <lineage>
        <taxon>Eukaryota</taxon>
        <taxon>Metazoa</taxon>
        <taxon>Chordata</taxon>
        <taxon>Craniata</taxon>
        <taxon>Vertebrata</taxon>
        <taxon>Euteleostomi</taxon>
        <taxon>Actinopterygii</taxon>
        <taxon>Neopterygii</taxon>
        <taxon>Teleostei</taxon>
        <taxon>Neoteleostei</taxon>
        <taxon>Acanthomorphata</taxon>
        <taxon>Ovalentaria</taxon>
        <taxon>Atherinomorphae</taxon>
        <taxon>Cyprinodontiformes</taxon>
        <taxon>Goodeidae</taxon>
        <taxon>Ataeniobius</taxon>
    </lineage>
</organism>
<keyword evidence="2" id="KW-1185">Reference proteome</keyword>
<gene>
    <name evidence="1" type="ORF">ATANTOWER_004666</name>
</gene>
<dbReference type="EMBL" id="JAHUTI010059159">
    <property type="protein sequence ID" value="MED6250675.1"/>
    <property type="molecule type" value="Genomic_DNA"/>
</dbReference>
<accession>A0ABU7BMA6</accession>
<sequence>MSSISSCLITFFDHFCILDFPVLPGPHWMSLASGSRPCFSTKASSLAPGLVCLSLPPWFLTQFLPLDHRVLDLPPLSAIRHLAAVGSLSPWSGDRQDRIPQRSLF</sequence>
<protein>
    <submittedName>
        <fullName evidence="1">Uncharacterized protein</fullName>
    </submittedName>
</protein>
<proteinExistence type="predicted"/>